<dbReference type="GO" id="GO:0004497">
    <property type="term" value="F:monooxygenase activity"/>
    <property type="evidence" value="ECO:0007669"/>
    <property type="project" value="UniProtKB-KW"/>
</dbReference>
<keyword evidence="8" id="KW-1133">Transmembrane helix</keyword>
<evidence type="ECO:0000313" key="10">
    <source>
        <dbReference type="EMBL" id="MFC4362634.1"/>
    </source>
</evidence>
<feature type="domain" description="FAD-binding" evidence="9">
    <location>
        <begin position="16"/>
        <end position="333"/>
    </location>
</feature>
<dbReference type="SUPFAM" id="SSF51905">
    <property type="entry name" value="FAD/NAD(P)-binding domain"/>
    <property type="match status" value="1"/>
</dbReference>
<dbReference type="PANTHER" id="PTHR43876">
    <property type="entry name" value="UBIQUINONE BIOSYNTHESIS MONOOXYGENASE COQ6, MITOCHONDRIAL"/>
    <property type="match status" value="1"/>
</dbReference>
<proteinExistence type="inferred from homology"/>
<organism evidence="10 11">
    <name type="scientific">Simiduia curdlanivorans</name>
    <dbReference type="NCBI Taxonomy" id="1492769"/>
    <lineage>
        <taxon>Bacteria</taxon>
        <taxon>Pseudomonadati</taxon>
        <taxon>Pseudomonadota</taxon>
        <taxon>Gammaproteobacteria</taxon>
        <taxon>Cellvibrionales</taxon>
        <taxon>Cellvibrionaceae</taxon>
        <taxon>Simiduia</taxon>
    </lineage>
</organism>
<evidence type="ECO:0000256" key="1">
    <source>
        <dbReference type="ARBA" id="ARBA00001974"/>
    </source>
</evidence>
<keyword evidence="7 10" id="KW-0503">Monooxygenase</keyword>
<keyword evidence="6" id="KW-0560">Oxidoreductase</keyword>
<keyword evidence="5" id="KW-0274">FAD</keyword>
<keyword evidence="4" id="KW-0285">Flavoprotein</keyword>
<dbReference type="EMBL" id="JBHSCX010000008">
    <property type="protein sequence ID" value="MFC4362634.1"/>
    <property type="molecule type" value="Genomic_DNA"/>
</dbReference>
<comment type="pathway">
    <text evidence="2">Cofactor biosynthesis; ubiquinone biosynthesis.</text>
</comment>
<protein>
    <submittedName>
        <fullName evidence="10">FAD-dependent monooxygenase</fullName>
    </submittedName>
</protein>
<dbReference type="PANTHER" id="PTHR43876:SF8">
    <property type="entry name" value="2-OCTAPRENYL-6-METHOXYPHENOL HYDROXYLASE"/>
    <property type="match status" value="1"/>
</dbReference>
<dbReference type="InterPro" id="IPR002938">
    <property type="entry name" value="FAD-bd"/>
</dbReference>
<name>A0ABV8V6F9_9GAMM</name>
<comment type="caution">
    <text evidence="10">The sequence shown here is derived from an EMBL/GenBank/DDBJ whole genome shotgun (WGS) entry which is preliminary data.</text>
</comment>
<dbReference type="Gene3D" id="3.50.50.60">
    <property type="entry name" value="FAD/NAD(P)-binding domain"/>
    <property type="match status" value="2"/>
</dbReference>
<accession>A0ABV8V6F9</accession>
<evidence type="ECO:0000256" key="4">
    <source>
        <dbReference type="ARBA" id="ARBA00022630"/>
    </source>
</evidence>
<dbReference type="InterPro" id="IPR051205">
    <property type="entry name" value="UbiH/COQ6_monooxygenase"/>
</dbReference>
<dbReference type="PRINTS" id="PR00420">
    <property type="entry name" value="RNGMNOXGNASE"/>
</dbReference>
<dbReference type="Pfam" id="PF01494">
    <property type="entry name" value="FAD_binding_3"/>
    <property type="match status" value="1"/>
</dbReference>
<comment type="cofactor">
    <cofactor evidence="1">
        <name>FAD</name>
        <dbReference type="ChEBI" id="CHEBI:57692"/>
    </cofactor>
</comment>
<dbReference type="NCBIfam" id="TIGR01988">
    <property type="entry name" value="Ubi-OHases"/>
    <property type="match status" value="1"/>
</dbReference>
<sequence length="407" mass="44186">MTVSAVKSQDNGSFDFDIAIVGAGMVGITAALLLAKRLPSLSIALFDQYALAPRPEPFQPSFDQRATALAAGSLEALAELNLSQQLQAVSGKINRVQVSDKGHWSGTGFSAEKLALEQLGLVVPNAALGQCLMTQLAQSTIARIAPIGVERVAAIAGGYRLASSEQTFATRLLILADGASDTLKKQLGIASSRTEYLQSAVIANLRCEKHHQGVAYERFTADGPMAMLPLADPQVMALVWTLKAQDQHLADLPDAEFLVQAQRRFGDRLGNFVALSKRDVYPLALVEAQEQVRAHLVLLGNAAHFLHPVAGQGFNLSVRDTVALVETIEQSVQQNGLDALGQLSDLLDYQAKRGTDQWLTTQYSHQLVNWFSSDHWLHFIPRQSAMMLLNNLPLAKQWLANQSMGRA</sequence>
<evidence type="ECO:0000256" key="8">
    <source>
        <dbReference type="SAM" id="Phobius"/>
    </source>
</evidence>
<gene>
    <name evidence="10" type="ORF">ACFOX3_09990</name>
</gene>
<evidence type="ECO:0000256" key="3">
    <source>
        <dbReference type="ARBA" id="ARBA00005349"/>
    </source>
</evidence>
<feature type="transmembrane region" description="Helical" evidence="8">
    <location>
        <begin position="16"/>
        <end position="35"/>
    </location>
</feature>
<dbReference type="RefSeq" id="WP_290259317.1">
    <property type="nucleotide sequence ID" value="NZ_JAUFQG010000004.1"/>
</dbReference>
<evidence type="ECO:0000256" key="6">
    <source>
        <dbReference type="ARBA" id="ARBA00023002"/>
    </source>
</evidence>
<evidence type="ECO:0000256" key="2">
    <source>
        <dbReference type="ARBA" id="ARBA00004749"/>
    </source>
</evidence>
<evidence type="ECO:0000259" key="9">
    <source>
        <dbReference type="Pfam" id="PF01494"/>
    </source>
</evidence>
<dbReference type="InterPro" id="IPR010971">
    <property type="entry name" value="UbiH/COQ6"/>
</dbReference>
<evidence type="ECO:0000256" key="5">
    <source>
        <dbReference type="ARBA" id="ARBA00022827"/>
    </source>
</evidence>
<keyword evidence="8" id="KW-0472">Membrane</keyword>
<keyword evidence="11" id="KW-1185">Reference proteome</keyword>
<evidence type="ECO:0000256" key="7">
    <source>
        <dbReference type="ARBA" id="ARBA00023033"/>
    </source>
</evidence>
<comment type="similarity">
    <text evidence="3">Belongs to the UbiH/COQ6 family.</text>
</comment>
<keyword evidence="8" id="KW-0812">Transmembrane</keyword>
<reference evidence="11" key="1">
    <citation type="journal article" date="2019" name="Int. J. Syst. Evol. Microbiol.">
        <title>The Global Catalogue of Microorganisms (GCM) 10K type strain sequencing project: providing services to taxonomists for standard genome sequencing and annotation.</title>
        <authorList>
            <consortium name="The Broad Institute Genomics Platform"/>
            <consortium name="The Broad Institute Genome Sequencing Center for Infectious Disease"/>
            <person name="Wu L."/>
            <person name="Ma J."/>
        </authorList>
    </citation>
    <scope>NUCLEOTIDE SEQUENCE [LARGE SCALE GENOMIC DNA]</scope>
    <source>
        <strain evidence="11">CECT 8570</strain>
    </source>
</reference>
<evidence type="ECO:0000313" key="11">
    <source>
        <dbReference type="Proteomes" id="UP001595840"/>
    </source>
</evidence>
<dbReference type="InterPro" id="IPR036188">
    <property type="entry name" value="FAD/NAD-bd_sf"/>
</dbReference>
<dbReference type="Proteomes" id="UP001595840">
    <property type="component" value="Unassembled WGS sequence"/>
</dbReference>